<dbReference type="Proteomes" id="UP001249851">
    <property type="component" value="Unassembled WGS sequence"/>
</dbReference>
<evidence type="ECO:0000256" key="1">
    <source>
        <dbReference type="SAM" id="MobiDB-lite"/>
    </source>
</evidence>
<protein>
    <submittedName>
        <fullName evidence="2">Uncharacterized protein</fullName>
    </submittedName>
</protein>
<accession>A0AAD9R506</accession>
<name>A0AAD9R506_ACRCE</name>
<evidence type="ECO:0000313" key="3">
    <source>
        <dbReference type="Proteomes" id="UP001249851"/>
    </source>
</evidence>
<dbReference type="AlphaFoldDB" id="A0AAD9R506"/>
<keyword evidence="3" id="KW-1185">Reference proteome</keyword>
<reference evidence="2" key="1">
    <citation type="journal article" date="2023" name="G3 (Bethesda)">
        <title>Whole genome assembly and annotation of the endangered Caribbean coral Acropora cervicornis.</title>
        <authorList>
            <person name="Selwyn J.D."/>
            <person name="Vollmer S.V."/>
        </authorList>
    </citation>
    <scope>NUCLEOTIDE SEQUENCE</scope>
    <source>
        <strain evidence="2">K2</strain>
    </source>
</reference>
<reference evidence="2" key="2">
    <citation type="journal article" date="2023" name="Science">
        <title>Genomic signatures of disease resistance in endangered staghorn corals.</title>
        <authorList>
            <person name="Vollmer S.V."/>
            <person name="Selwyn J.D."/>
            <person name="Despard B.A."/>
            <person name="Roesel C.L."/>
        </authorList>
    </citation>
    <scope>NUCLEOTIDE SEQUENCE</scope>
    <source>
        <strain evidence="2">K2</strain>
    </source>
</reference>
<comment type="caution">
    <text evidence="2">The sequence shown here is derived from an EMBL/GenBank/DDBJ whole genome shotgun (WGS) entry which is preliminary data.</text>
</comment>
<sequence>MDPFIEWKARKQVSNGQALRRLKCLHTSVLPKHDDKNTQSEHKFKNTLWTKGLQREESAKGFITPAWNSEKKSFMSLQLKTEGTHNNERPHGGRVPRCGQTRKAICTGHTPLQTPIISIPGSQTEGKEQWFHGTRKAVEQVRRSGKSAPEALRSIDAHSSADCSASDFRHAHKKQTTKRYYTNITINRITFSARQSHSKSLVREKRNECSEERVLNGWGAWRKKESRDNTIQRNSKWQKKDTSSVTASIKTQKLESRKGKTQQEYTDKTIPTPIRQIDITLPQGIVLKYDLPEDD</sequence>
<dbReference type="EMBL" id="JARQWQ010000003">
    <property type="protein sequence ID" value="KAK2572978.1"/>
    <property type="molecule type" value="Genomic_DNA"/>
</dbReference>
<gene>
    <name evidence="2" type="ORF">P5673_001999</name>
</gene>
<feature type="region of interest" description="Disordered" evidence="1">
    <location>
        <begin position="225"/>
        <end position="264"/>
    </location>
</feature>
<evidence type="ECO:0000313" key="2">
    <source>
        <dbReference type="EMBL" id="KAK2572978.1"/>
    </source>
</evidence>
<organism evidence="2 3">
    <name type="scientific">Acropora cervicornis</name>
    <name type="common">Staghorn coral</name>
    <dbReference type="NCBI Taxonomy" id="6130"/>
    <lineage>
        <taxon>Eukaryota</taxon>
        <taxon>Metazoa</taxon>
        <taxon>Cnidaria</taxon>
        <taxon>Anthozoa</taxon>
        <taxon>Hexacorallia</taxon>
        <taxon>Scleractinia</taxon>
        <taxon>Astrocoeniina</taxon>
        <taxon>Acroporidae</taxon>
        <taxon>Acropora</taxon>
    </lineage>
</organism>
<proteinExistence type="predicted"/>